<dbReference type="PANTHER" id="PTHR33337:SF40">
    <property type="entry name" value="CENP-V_GFA DOMAIN-CONTAINING PROTEIN-RELATED"/>
    <property type="match status" value="1"/>
</dbReference>
<dbReference type="InterPro" id="IPR006913">
    <property type="entry name" value="CENP-V/GFA"/>
</dbReference>
<organism evidence="6 7">
    <name type="scientific">Microbulbifer aggregans</name>
    <dbReference type="NCBI Taxonomy" id="1769779"/>
    <lineage>
        <taxon>Bacteria</taxon>
        <taxon>Pseudomonadati</taxon>
        <taxon>Pseudomonadota</taxon>
        <taxon>Gammaproteobacteria</taxon>
        <taxon>Cellvibrionales</taxon>
        <taxon>Microbulbiferaceae</taxon>
        <taxon>Microbulbifer</taxon>
    </lineage>
</organism>
<dbReference type="InterPro" id="IPR011057">
    <property type="entry name" value="Mss4-like_sf"/>
</dbReference>
<accession>A0A1C9W3K5</accession>
<gene>
    <name evidence="6" type="ORF">AUP74_00264</name>
</gene>
<dbReference type="EMBL" id="CP014143">
    <property type="protein sequence ID" value="AOS95736.1"/>
    <property type="molecule type" value="Genomic_DNA"/>
</dbReference>
<sequence>MSETYHLACDCGAVEFECEGPPKVRGFCHCDDCRNFLKVPYHSVDAWESDKVKVTKGSDQIAVFQHPQKKMKRFFCQNCGETVFNSNAMDWRIVSQLLVRRQNQGILPDELASKSHFHYGQRIVDIDDELPKRE</sequence>
<dbReference type="OrthoDB" id="4188830at2"/>
<name>A0A1C9W3K5_9GAMM</name>
<reference evidence="7" key="1">
    <citation type="submission" date="2016-01" db="EMBL/GenBank/DDBJ databases">
        <title>Complete genome sequence of Microbulbifer sp. CCB-MM1, a halophile isolated from Matang Mangrove Forest, Perak.</title>
        <authorList>
            <person name="Moh T.H."/>
            <person name="Dinesh B."/>
            <person name="Lau N.-S."/>
            <person name="Go F."/>
            <person name="Alexander Chong S.-C."/>
        </authorList>
    </citation>
    <scope>NUCLEOTIDE SEQUENCE [LARGE SCALE GENOMIC DNA]</scope>
    <source>
        <strain evidence="7">CCB-MM1</strain>
    </source>
</reference>
<evidence type="ECO:0000313" key="7">
    <source>
        <dbReference type="Proteomes" id="UP000095672"/>
    </source>
</evidence>
<dbReference type="Gene3D" id="3.90.1590.10">
    <property type="entry name" value="glutathione-dependent formaldehyde- activating enzyme (gfa)"/>
    <property type="match status" value="1"/>
</dbReference>
<dbReference type="RefSeq" id="WP_069945973.1">
    <property type="nucleotide sequence ID" value="NZ_CP014143.1"/>
</dbReference>
<evidence type="ECO:0000256" key="2">
    <source>
        <dbReference type="ARBA" id="ARBA00022723"/>
    </source>
</evidence>
<evidence type="ECO:0000313" key="6">
    <source>
        <dbReference type="EMBL" id="AOS95736.1"/>
    </source>
</evidence>
<comment type="similarity">
    <text evidence="1">Belongs to the Gfa family.</text>
</comment>
<keyword evidence="3" id="KW-0862">Zinc</keyword>
<dbReference type="AlphaFoldDB" id="A0A1C9W3K5"/>
<dbReference type="KEGG" id="micc:AUP74_00264"/>
<evidence type="ECO:0000256" key="1">
    <source>
        <dbReference type="ARBA" id="ARBA00005495"/>
    </source>
</evidence>
<evidence type="ECO:0000256" key="4">
    <source>
        <dbReference type="ARBA" id="ARBA00023239"/>
    </source>
</evidence>
<dbReference type="GO" id="GO:0046872">
    <property type="term" value="F:metal ion binding"/>
    <property type="evidence" value="ECO:0007669"/>
    <property type="project" value="UniProtKB-KW"/>
</dbReference>
<proteinExistence type="inferred from homology"/>
<dbReference type="Proteomes" id="UP000095672">
    <property type="component" value="Chromosome"/>
</dbReference>
<keyword evidence="2" id="KW-0479">Metal-binding</keyword>
<evidence type="ECO:0000259" key="5">
    <source>
        <dbReference type="PROSITE" id="PS51891"/>
    </source>
</evidence>
<keyword evidence="7" id="KW-1185">Reference proteome</keyword>
<feature type="domain" description="CENP-V/GFA" evidence="5">
    <location>
        <begin position="5"/>
        <end position="110"/>
    </location>
</feature>
<keyword evidence="4" id="KW-0456">Lyase</keyword>
<protein>
    <submittedName>
        <fullName evidence="6">Glutathione-dependent formaldehyde-activating enzyme</fullName>
    </submittedName>
</protein>
<dbReference type="SUPFAM" id="SSF51316">
    <property type="entry name" value="Mss4-like"/>
    <property type="match status" value="1"/>
</dbReference>
<dbReference type="PANTHER" id="PTHR33337">
    <property type="entry name" value="GFA DOMAIN-CONTAINING PROTEIN"/>
    <property type="match status" value="1"/>
</dbReference>
<dbReference type="Pfam" id="PF04828">
    <property type="entry name" value="GFA"/>
    <property type="match status" value="1"/>
</dbReference>
<evidence type="ECO:0000256" key="3">
    <source>
        <dbReference type="ARBA" id="ARBA00022833"/>
    </source>
</evidence>
<dbReference type="PROSITE" id="PS51891">
    <property type="entry name" value="CENP_V_GFA"/>
    <property type="match status" value="1"/>
</dbReference>
<dbReference type="STRING" id="1769779.AUP74_00264"/>
<dbReference type="GO" id="GO:0016846">
    <property type="term" value="F:carbon-sulfur lyase activity"/>
    <property type="evidence" value="ECO:0007669"/>
    <property type="project" value="InterPro"/>
</dbReference>